<dbReference type="RefSeq" id="WP_099245427.1">
    <property type="nucleotide sequence ID" value="NZ_FXXP01000002.1"/>
</dbReference>
<accession>A0A238JBZ5</accession>
<dbReference type="PROSITE" id="PS51186">
    <property type="entry name" value="GNAT"/>
    <property type="match status" value="1"/>
</dbReference>
<protein>
    <recommendedName>
        <fullName evidence="1">N-acetyltransferase domain-containing protein</fullName>
    </recommendedName>
</protein>
<organism evidence="2 3">
    <name type="scientific">Pelagimonas phthalicica</name>
    <dbReference type="NCBI Taxonomy" id="1037362"/>
    <lineage>
        <taxon>Bacteria</taxon>
        <taxon>Pseudomonadati</taxon>
        <taxon>Pseudomonadota</taxon>
        <taxon>Alphaproteobacteria</taxon>
        <taxon>Rhodobacterales</taxon>
        <taxon>Roseobacteraceae</taxon>
        <taxon>Pelagimonas</taxon>
    </lineage>
</organism>
<reference evidence="3" key="1">
    <citation type="submission" date="2017-05" db="EMBL/GenBank/DDBJ databases">
        <authorList>
            <person name="Rodrigo-Torres L."/>
            <person name="Arahal R. D."/>
            <person name="Lucena T."/>
        </authorList>
    </citation>
    <scope>NUCLEOTIDE SEQUENCE [LARGE SCALE GENOMIC DNA]</scope>
    <source>
        <strain evidence="3">CECT 8649</strain>
    </source>
</reference>
<sequence>MSLDSLQQQPLVETERFDLRPVQMSDTGLLEHYCSDERVARMTPTIPHPLPPGAVEAMVDRVTAVERDEDVWVMDASKTGSAEVMGAITLKRMDRNQSEVAYWVAPQFWNTGTASQAVEALIGANPMGNDTIFASVFQDNPASARVLVNCGFEYIGDAEAFCVSRNAKVPTWTYIKKLT</sequence>
<dbReference type="PANTHER" id="PTHR43792">
    <property type="entry name" value="GNAT FAMILY, PUTATIVE (AFU_ORTHOLOGUE AFUA_3G00765)-RELATED-RELATED"/>
    <property type="match status" value="1"/>
</dbReference>
<dbReference type="OrthoDB" id="9804153at2"/>
<evidence type="ECO:0000313" key="2">
    <source>
        <dbReference type="EMBL" id="SMX28231.1"/>
    </source>
</evidence>
<dbReference type="Proteomes" id="UP000225972">
    <property type="component" value="Unassembled WGS sequence"/>
</dbReference>
<dbReference type="InterPro" id="IPR051531">
    <property type="entry name" value="N-acetyltransferase"/>
</dbReference>
<dbReference type="InterPro" id="IPR016181">
    <property type="entry name" value="Acyl_CoA_acyltransferase"/>
</dbReference>
<dbReference type="Gene3D" id="3.40.630.30">
    <property type="match status" value="1"/>
</dbReference>
<dbReference type="AlphaFoldDB" id="A0A238JBZ5"/>
<dbReference type="EMBL" id="FXXP01000002">
    <property type="protein sequence ID" value="SMX28231.1"/>
    <property type="molecule type" value="Genomic_DNA"/>
</dbReference>
<dbReference type="Pfam" id="PF13302">
    <property type="entry name" value="Acetyltransf_3"/>
    <property type="match status" value="1"/>
</dbReference>
<name>A0A238JBZ5_9RHOB</name>
<gene>
    <name evidence="2" type="ORF">TRP8649_02347</name>
</gene>
<proteinExistence type="predicted"/>
<evidence type="ECO:0000259" key="1">
    <source>
        <dbReference type="PROSITE" id="PS51186"/>
    </source>
</evidence>
<dbReference type="InterPro" id="IPR000182">
    <property type="entry name" value="GNAT_dom"/>
</dbReference>
<dbReference type="SUPFAM" id="SSF55729">
    <property type="entry name" value="Acyl-CoA N-acyltransferases (Nat)"/>
    <property type="match status" value="1"/>
</dbReference>
<feature type="domain" description="N-acetyltransferase" evidence="1">
    <location>
        <begin position="17"/>
        <end position="179"/>
    </location>
</feature>
<dbReference type="GO" id="GO:0016747">
    <property type="term" value="F:acyltransferase activity, transferring groups other than amino-acyl groups"/>
    <property type="evidence" value="ECO:0007669"/>
    <property type="project" value="InterPro"/>
</dbReference>
<evidence type="ECO:0000313" key="3">
    <source>
        <dbReference type="Proteomes" id="UP000225972"/>
    </source>
</evidence>
<keyword evidence="3" id="KW-1185">Reference proteome</keyword>